<feature type="coiled-coil region" evidence="10">
    <location>
        <begin position="42"/>
        <end position="101"/>
    </location>
</feature>
<accession>A0ABM4CZP2</accession>
<proteinExistence type="inferred from homology"/>
<dbReference type="Pfam" id="PF05914">
    <property type="entry name" value="RIB43A"/>
    <property type="match status" value="1"/>
</dbReference>
<dbReference type="PANTHER" id="PTHR14517">
    <property type="entry name" value="RIB43A-RELATED"/>
    <property type="match status" value="1"/>
</dbReference>
<comment type="subcellular location">
    <subcellularLocation>
        <location evidence="1">Cytoplasm</location>
        <location evidence="1">Cytoskeleton</location>
        <location evidence="1">Flagellum axoneme</location>
    </subcellularLocation>
</comment>
<sequence length="379" mass="44771">MHKLGSPLDPKEAASIERRRNKEIQRQSRIFNARERTIGVDLQALEEQVKEKRILNAQEKRKHDAFANEMLRNEKLCLLLQKRQENDIREINKSINEFRKTFQPPESRREFDIYDPNSKKKDKPARVSDDDSRCGVSSMQKFTGEDLDEKLRKKFQQEQNREWINQQVMKKKEAVESLQQTLHLLDLKAIENDQRSTELSIAEQESRKAINLAVKDYNLALAEAQKHRNECLKKNELENNLNEIKSQVFGDFLTENPDVSKSAYGSHRVITDRWKGMSPNEISIIKMEQEKQLEEKLQLMKQSAREEDEWNQEILKRAKAAMIMEQMQERKKKDFYKKLAEENCQLAASQKSRLKYMNEVVYTNQPTPDFFSQFNTSSR</sequence>
<feature type="region of interest" description="Disordered" evidence="11">
    <location>
        <begin position="102"/>
        <end position="135"/>
    </location>
</feature>
<comment type="subunit">
    <text evidence="9">Microtubule inner protein component of sperm flagellar doublet microtubules.</text>
</comment>
<organism evidence="12 13">
    <name type="scientific">Hydra vulgaris</name>
    <name type="common">Hydra</name>
    <name type="synonym">Hydra attenuata</name>
    <dbReference type="NCBI Taxonomy" id="6087"/>
    <lineage>
        <taxon>Eukaryota</taxon>
        <taxon>Metazoa</taxon>
        <taxon>Cnidaria</taxon>
        <taxon>Hydrozoa</taxon>
        <taxon>Hydroidolina</taxon>
        <taxon>Anthoathecata</taxon>
        <taxon>Aplanulata</taxon>
        <taxon>Hydridae</taxon>
        <taxon>Hydra</taxon>
    </lineage>
</organism>
<name>A0ABM4CZP2_HYDVU</name>
<evidence type="ECO:0000256" key="1">
    <source>
        <dbReference type="ARBA" id="ARBA00004611"/>
    </source>
</evidence>
<protein>
    <submittedName>
        <fullName evidence="13">RIB43A-like with coiled-coils protein 2</fullName>
    </submittedName>
</protein>
<evidence type="ECO:0000313" key="13">
    <source>
        <dbReference type="RefSeq" id="XP_065667435.1"/>
    </source>
</evidence>
<dbReference type="InterPro" id="IPR008805">
    <property type="entry name" value="RIB43A"/>
</dbReference>
<reference evidence="13" key="1">
    <citation type="submission" date="2025-08" db="UniProtKB">
        <authorList>
            <consortium name="RefSeq"/>
        </authorList>
    </citation>
    <scope>IDENTIFICATION</scope>
</reference>
<dbReference type="GeneID" id="100215082"/>
<evidence type="ECO:0000256" key="9">
    <source>
        <dbReference type="ARBA" id="ARBA00046435"/>
    </source>
</evidence>
<keyword evidence="8" id="KW-0966">Cell projection</keyword>
<evidence type="ECO:0000256" key="3">
    <source>
        <dbReference type="ARBA" id="ARBA00022490"/>
    </source>
</evidence>
<keyword evidence="4" id="KW-0282">Flagellum</keyword>
<keyword evidence="3" id="KW-0963">Cytoplasm</keyword>
<keyword evidence="6" id="KW-0969">Cilium</keyword>
<keyword evidence="7" id="KW-0206">Cytoskeleton</keyword>
<keyword evidence="5 10" id="KW-0175">Coiled coil</keyword>
<evidence type="ECO:0000256" key="8">
    <source>
        <dbReference type="ARBA" id="ARBA00023273"/>
    </source>
</evidence>
<gene>
    <name evidence="13" type="primary">LOC100215082</name>
</gene>
<evidence type="ECO:0000256" key="10">
    <source>
        <dbReference type="SAM" id="Coils"/>
    </source>
</evidence>
<evidence type="ECO:0000256" key="4">
    <source>
        <dbReference type="ARBA" id="ARBA00022846"/>
    </source>
</evidence>
<dbReference type="Proteomes" id="UP001652625">
    <property type="component" value="Chromosome 12"/>
</dbReference>
<evidence type="ECO:0000256" key="7">
    <source>
        <dbReference type="ARBA" id="ARBA00023212"/>
    </source>
</evidence>
<evidence type="ECO:0000256" key="5">
    <source>
        <dbReference type="ARBA" id="ARBA00023054"/>
    </source>
</evidence>
<feature type="compositionally biased region" description="Basic and acidic residues" evidence="11">
    <location>
        <begin position="102"/>
        <end position="112"/>
    </location>
</feature>
<dbReference type="PANTHER" id="PTHR14517:SF6">
    <property type="entry name" value="RE41410P"/>
    <property type="match status" value="1"/>
</dbReference>
<feature type="compositionally biased region" description="Basic and acidic residues" evidence="11">
    <location>
        <begin position="124"/>
        <end position="133"/>
    </location>
</feature>
<dbReference type="RefSeq" id="XP_065667435.1">
    <property type="nucleotide sequence ID" value="XM_065811363.1"/>
</dbReference>
<evidence type="ECO:0000313" key="12">
    <source>
        <dbReference type="Proteomes" id="UP001652625"/>
    </source>
</evidence>
<comment type="similarity">
    <text evidence="2">Belongs to the RIB43A family.</text>
</comment>
<evidence type="ECO:0000256" key="2">
    <source>
        <dbReference type="ARBA" id="ARBA00006875"/>
    </source>
</evidence>
<evidence type="ECO:0000256" key="6">
    <source>
        <dbReference type="ARBA" id="ARBA00023069"/>
    </source>
</evidence>
<keyword evidence="12" id="KW-1185">Reference proteome</keyword>
<feature type="coiled-coil region" evidence="10">
    <location>
        <begin position="286"/>
        <end position="313"/>
    </location>
</feature>
<evidence type="ECO:0000256" key="11">
    <source>
        <dbReference type="SAM" id="MobiDB-lite"/>
    </source>
</evidence>